<keyword evidence="3" id="KW-1185">Reference proteome</keyword>
<dbReference type="PANTHER" id="PTHR34985">
    <property type="entry name" value="SLR0554 PROTEIN"/>
    <property type="match status" value="1"/>
</dbReference>
<dbReference type="AlphaFoldDB" id="A0A1Z5II31"/>
<organism evidence="2 3">
    <name type="scientific">Secundilactobacillus silagei JCM 19001</name>
    <dbReference type="NCBI Taxonomy" id="1302250"/>
    <lineage>
        <taxon>Bacteria</taxon>
        <taxon>Bacillati</taxon>
        <taxon>Bacillota</taxon>
        <taxon>Bacilli</taxon>
        <taxon>Lactobacillales</taxon>
        <taxon>Lactobacillaceae</taxon>
        <taxon>Secundilactobacillus</taxon>
    </lineage>
</organism>
<dbReference type="SUPFAM" id="SSF52540">
    <property type="entry name" value="P-loop containing nucleoside triphosphate hydrolases"/>
    <property type="match status" value="1"/>
</dbReference>
<dbReference type="EMBL" id="BCMG01000007">
    <property type="protein sequence ID" value="GAX01413.1"/>
    <property type="molecule type" value="Genomic_DNA"/>
</dbReference>
<evidence type="ECO:0000313" key="3">
    <source>
        <dbReference type="Proteomes" id="UP000198402"/>
    </source>
</evidence>
<accession>A0A1Z5II31</accession>
<dbReference type="Pfam" id="PF05272">
    <property type="entry name" value="VapE-like_dom"/>
    <property type="match status" value="1"/>
</dbReference>
<reference evidence="2 3" key="1">
    <citation type="submission" date="2015-11" db="EMBL/GenBank/DDBJ databases">
        <title>Draft genome sequences of new species of the genus Lactobacillus isolated from orchardgrass silage.</title>
        <authorList>
            <person name="Tohno M."/>
            <person name="Tanizawa Y."/>
            <person name="Arita M."/>
        </authorList>
    </citation>
    <scope>NUCLEOTIDE SEQUENCE [LARGE SCALE GENOMIC DNA]</scope>
    <source>
        <strain evidence="2 3">IWT126</strain>
    </source>
</reference>
<name>A0A1Z5II31_9LACO</name>
<dbReference type="STRING" id="1302250.GCA_001313225_01102"/>
<evidence type="ECO:0000259" key="1">
    <source>
        <dbReference type="Pfam" id="PF05272"/>
    </source>
</evidence>
<sequence length="386" mass="45305">MTNSTLNFRLILEEDPLLKELFAFNEFSNEIEVTRDVPDLHIRKGDLTDSIEPAILDSIELRYGLIFNDNVFWKAVTNVSRNNSYNPVVDYLEAADRNWDHVERAQEFLPKYLGAKKDDITTLITKQFFVGCVGKAFDPTMQFDQVLDLVGGQGIGKTTLLKKMANGLYTDSFTSFTNKDDLAMMVRSWIVNDDEMTVSQRTDFASLKKFISQQRVEYRKPYGKVIEKHDKGFVIARTTNQLTYLKDRTGDRRFLPIRTNKSNQELHPFYDLKQDYIDQLWGEFTFYYKDGFDFGLSKEQEKMLEKNREQFMYVDEIEARIAEILDTWKEDFITSRNIADELGDNINLVHDRKLAQKIKYVMDNQKSWKQNNKKINGTSQRGYERF</sequence>
<comment type="caution">
    <text evidence="2">The sequence shown here is derived from an EMBL/GenBank/DDBJ whole genome shotgun (WGS) entry which is preliminary data.</text>
</comment>
<dbReference type="PANTHER" id="PTHR34985:SF1">
    <property type="entry name" value="SLR0554 PROTEIN"/>
    <property type="match status" value="1"/>
</dbReference>
<gene>
    <name evidence="2" type="ORF">IWT126_01453</name>
</gene>
<dbReference type="InterPro" id="IPR027417">
    <property type="entry name" value="P-loop_NTPase"/>
</dbReference>
<proteinExistence type="predicted"/>
<dbReference type="InterPro" id="IPR007936">
    <property type="entry name" value="VapE-like_dom"/>
</dbReference>
<feature type="domain" description="Virulence-associated protein E-like" evidence="1">
    <location>
        <begin position="98"/>
        <end position="312"/>
    </location>
</feature>
<dbReference type="Proteomes" id="UP000198402">
    <property type="component" value="Unassembled WGS sequence"/>
</dbReference>
<evidence type="ECO:0000313" key="2">
    <source>
        <dbReference type="EMBL" id="GAX01413.1"/>
    </source>
</evidence>
<protein>
    <submittedName>
        <fullName evidence="2">Virulence-associated protein E</fullName>
    </submittedName>
</protein>